<proteinExistence type="predicted"/>
<sequence>MPLRARRLLLALRYLGYLTTLSDDPLARLALAKSFRLARNMFPCWITDLQHVLKSYVPAQQRLLVRLHDRHILAGLQTAVERPADRLAAAQLQTMSRLDLWNAHALGKCRGHAALMNLRAGFLRRLDELGLQREPHPDDHWDLRLIWWLAEHKRDDVRTSWAHFVYRVLAVFDAVPMFIVPRYKKRVVT</sequence>
<dbReference type="HOGENOM" id="CLU_1435196_0_0_1"/>
<gene>
    <name evidence="1" type="ORF">SCHCODRAFT_233057</name>
</gene>
<dbReference type="InParanoid" id="D8PYE5"/>
<evidence type="ECO:0000313" key="2">
    <source>
        <dbReference type="Proteomes" id="UP000007431"/>
    </source>
</evidence>
<dbReference type="RefSeq" id="XP_003034144.1">
    <property type="nucleotide sequence ID" value="XM_003034098.1"/>
</dbReference>
<name>D8PYE5_SCHCM</name>
<dbReference type="AlphaFoldDB" id="D8PYE5"/>
<reference evidence="1 2" key="1">
    <citation type="journal article" date="2010" name="Nat. Biotechnol.">
        <title>Genome sequence of the model mushroom Schizophyllum commune.</title>
        <authorList>
            <person name="Ohm R.A."/>
            <person name="de Jong J.F."/>
            <person name="Lugones L.G."/>
            <person name="Aerts A."/>
            <person name="Kothe E."/>
            <person name="Stajich J.E."/>
            <person name="de Vries R.P."/>
            <person name="Record E."/>
            <person name="Levasseur A."/>
            <person name="Baker S.E."/>
            <person name="Bartholomew K.A."/>
            <person name="Coutinho P.M."/>
            <person name="Erdmann S."/>
            <person name="Fowler T.J."/>
            <person name="Gathman A.C."/>
            <person name="Lombard V."/>
            <person name="Henrissat B."/>
            <person name="Knabe N."/>
            <person name="Kuees U."/>
            <person name="Lilly W.W."/>
            <person name="Lindquist E."/>
            <person name="Lucas S."/>
            <person name="Magnuson J.K."/>
            <person name="Piumi F."/>
            <person name="Raudaskoski M."/>
            <person name="Salamov A."/>
            <person name="Schmutz J."/>
            <person name="Schwarze F.W.M.R."/>
            <person name="vanKuyk P.A."/>
            <person name="Horton J.S."/>
            <person name="Grigoriev I.V."/>
            <person name="Woesten H.A.B."/>
        </authorList>
    </citation>
    <scope>NUCLEOTIDE SEQUENCE [LARGE SCALE GENOMIC DNA]</scope>
    <source>
        <strain evidence="2">H4-8 / FGSC 9210</strain>
    </source>
</reference>
<dbReference type="VEuPathDB" id="FungiDB:SCHCODRAFT_02723491"/>
<organism evidence="2">
    <name type="scientific">Schizophyllum commune (strain H4-8 / FGSC 9210)</name>
    <name type="common">Split gill fungus</name>
    <dbReference type="NCBI Taxonomy" id="578458"/>
    <lineage>
        <taxon>Eukaryota</taxon>
        <taxon>Fungi</taxon>
        <taxon>Dikarya</taxon>
        <taxon>Basidiomycota</taxon>
        <taxon>Agaricomycotina</taxon>
        <taxon>Agaricomycetes</taxon>
        <taxon>Agaricomycetidae</taxon>
        <taxon>Agaricales</taxon>
        <taxon>Schizophyllaceae</taxon>
        <taxon>Schizophyllum</taxon>
    </lineage>
</organism>
<keyword evidence="2" id="KW-1185">Reference proteome</keyword>
<dbReference type="Proteomes" id="UP000007431">
    <property type="component" value="Unassembled WGS sequence"/>
</dbReference>
<dbReference type="GeneID" id="9592300"/>
<dbReference type="EMBL" id="GL377304">
    <property type="protein sequence ID" value="EFI99241.1"/>
    <property type="molecule type" value="Genomic_DNA"/>
</dbReference>
<dbReference type="KEGG" id="scm:SCHCO_02723491"/>
<accession>D8PYE5</accession>
<evidence type="ECO:0000313" key="1">
    <source>
        <dbReference type="EMBL" id="EFI99241.1"/>
    </source>
</evidence>
<protein>
    <submittedName>
        <fullName evidence="1">Uncharacterized protein</fullName>
    </submittedName>
</protein>